<dbReference type="PROSITE" id="PS50846">
    <property type="entry name" value="HMA_2"/>
    <property type="match status" value="1"/>
</dbReference>
<proteinExistence type="predicted"/>
<evidence type="ECO:0000259" key="2">
    <source>
        <dbReference type="PROSITE" id="PS50846"/>
    </source>
</evidence>
<dbReference type="GO" id="GO:0016020">
    <property type="term" value="C:membrane"/>
    <property type="evidence" value="ECO:0007669"/>
    <property type="project" value="UniProtKB-SubCell"/>
</dbReference>
<dbReference type="SUPFAM" id="SSF55008">
    <property type="entry name" value="HMA, heavy metal-associated domain"/>
    <property type="match status" value="1"/>
</dbReference>
<dbReference type="Gene3D" id="3.30.70.100">
    <property type="match status" value="1"/>
</dbReference>
<dbReference type="AlphaFoldDB" id="A0ABC8RRV2"/>
<evidence type="ECO:0000313" key="3">
    <source>
        <dbReference type="EMBL" id="CAK9147736.1"/>
    </source>
</evidence>
<comment type="subcellular location">
    <subcellularLocation>
        <location evidence="1">Membrane</location>
        <topology evidence="1">Peripheral membrane protein</topology>
    </subcellularLocation>
</comment>
<protein>
    <recommendedName>
        <fullName evidence="2">HMA domain-containing protein</fullName>
    </recommendedName>
</protein>
<dbReference type="InterPro" id="IPR036163">
    <property type="entry name" value="HMA_dom_sf"/>
</dbReference>
<accession>A0ABC8RRV2</accession>
<dbReference type="GO" id="GO:0009626">
    <property type="term" value="P:plant-type hypersensitive response"/>
    <property type="evidence" value="ECO:0007669"/>
    <property type="project" value="UniProtKB-KW"/>
</dbReference>
<dbReference type="Pfam" id="PF00403">
    <property type="entry name" value="HMA"/>
    <property type="match status" value="1"/>
</dbReference>
<evidence type="ECO:0000256" key="1">
    <source>
        <dbReference type="ARBA" id="ARBA00004170"/>
    </source>
</evidence>
<dbReference type="EMBL" id="CAUOFW020001724">
    <property type="protein sequence ID" value="CAK9147736.1"/>
    <property type="molecule type" value="Genomic_DNA"/>
</dbReference>
<dbReference type="InterPro" id="IPR006121">
    <property type="entry name" value="HMA_dom"/>
</dbReference>
<comment type="caution">
    <text evidence="3">The sequence shown here is derived from an EMBL/GenBank/DDBJ whole genome shotgun (WGS) entry which is preliminary data.</text>
</comment>
<sequence>MTLVSWAKKELARLGIHKPKRLPLPATSLAPVKCPTMSPIQEVVLAADLHCAKCQNKVADVISRIDDIEFMVVHVLEKKVTLAGKSE</sequence>
<organism evidence="3 4">
    <name type="scientific">Ilex paraguariensis</name>
    <name type="common">yerba mate</name>
    <dbReference type="NCBI Taxonomy" id="185542"/>
    <lineage>
        <taxon>Eukaryota</taxon>
        <taxon>Viridiplantae</taxon>
        <taxon>Streptophyta</taxon>
        <taxon>Embryophyta</taxon>
        <taxon>Tracheophyta</taxon>
        <taxon>Spermatophyta</taxon>
        <taxon>Magnoliopsida</taxon>
        <taxon>eudicotyledons</taxon>
        <taxon>Gunneridae</taxon>
        <taxon>Pentapetalae</taxon>
        <taxon>asterids</taxon>
        <taxon>campanulids</taxon>
        <taxon>Aquifoliales</taxon>
        <taxon>Aquifoliaceae</taxon>
        <taxon>Ilex</taxon>
    </lineage>
</organism>
<dbReference type="Proteomes" id="UP001642360">
    <property type="component" value="Unassembled WGS sequence"/>
</dbReference>
<reference evidence="3 4" key="1">
    <citation type="submission" date="2024-02" db="EMBL/GenBank/DDBJ databases">
        <authorList>
            <person name="Vignale AGUSTIN F."/>
            <person name="Sosa J E."/>
            <person name="Modenutti C."/>
        </authorList>
    </citation>
    <scope>NUCLEOTIDE SEQUENCE [LARGE SCALE GENOMIC DNA]</scope>
</reference>
<evidence type="ECO:0000313" key="4">
    <source>
        <dbReference type="Proteomes" id="UP001642360"/>
    </source>
</evidence>
<feature type="domain" description="HMA" evidence="2">
    <location>
        <begin position="40"/>
        <end position="87"/>
    </location>
</feature>
<gene>
    <name evidence="3" type="ORF">ILEXP_LOCUS15676</name>
</gene>
<name>A0ABC8RRV2_9AQUA</name>
<keyword evidence="4" id="KW-1185">Reference proteome</keyword>